<evidence type="ECO:0000256" key="1">
    <source>
        <dbReference type="ARBA" id="ARBA00006484"/>
    </source>
</evidence>
<dbReference type="PANTHER" id="PTHR44229:SF4">
    <property type="entry name" value="15-HYDROXYPROSTAGLANDIN DEHYDROGENASE [NAD(+)]"/>
    <property type="match status" value="1"/>
</dbReference>
<evidence type="ECO:0000313" key="4">
    <source>
        <dbReference type="Proteomes" id="UP001281614"/>
    </source>
</evidence>
<dbReference type="Proteomes" id="UP001281614">
    <property type="component" value="Unassembled WGS sequence"/>
</dbReference>
<evidence type="ECO:0000256" key="2">
    <source>
        <dbReference type="ARBA" id="ARBA00023002"/>
    </source>
</evidence>
<name>A0AAD9XYV9_COLKA</name>
<keyword evidence="4" id="KW-1185">Reference proteome</keyword>
<sequence length="212" mass="23110">MGIEYDVGGKVALVTGAGSDLIGIGLAIAQRLLAHGCLVIFADLTLRAEAEGTIAEFPNPPADAANPSAVFHKTDITNWCDLTSLWTTSMDTFGRVNIVINNAGIFEPPWSSFWNPPGISSQSRDPVDATVGSYHIFNVNTIGPIRLGQMAVDYWLQNREAEGNLLWVSSMGGYICHGLEPGRDLRLRRFHYSAVAHRLAPVYIITTKRLSL</sequence>
<dbReference type="InterPro" id="IPR002347">
    <property type="entry name" value="SDR_fam"/>
</dbReference>
<comment type="similarity">
    <text evidence="1">Belongs to the short-chain dehydrogenases/reductases (SDR) family.</text>
</comment>
<dbReference type="Gene3D" id="3.40.50.720">
    <property type="entry name" value="NAD(P)-binding Rossmann-like Domain"/>
    <property type="match status" value="1"/>
</dbReference>
<evidence type="ECO:0000313" key="3">
    <source>
        <dbReference type="EMBL" id="KAK2730913.1"/>
    </source>
</evidence>
<dbReference type="AlphaFoldDB" id="A0AAD9XYV9"/>
<dbReference type="InterPro" id="IPR036291">
    <property type="entry name" value="NAD(P)-bd_dom_sf"/>
</dbReference>
<dbReference type="PRINTS" id="PR00081">
    <property type="entry name" value="GDHRDH"/>
</dbReference>
<protein>
    <submittedName>
        <fullName evidence="3">Short chain dehydrogenase reductase family</fullName>
    </submittedName>
</protein>
<reference evidence="3" key="1">
    <citation type="submission" date="2023-02" db="EMBL/GenBank/DDBJ databases">
        <title>Colletotrichum kahawae CIFC_Que2 genome sequencing and assembly.</title>
        <authorList>
            <person name="Baroncelli R."/>
        </authorList>
    </citation>
    <scope>NUCLEOTIDE SEQUENCE</scope>
    <source>
        <strain evidence="3">CIFC_Que2</strain>
    </source>
</reference>
<dbReference type="PANTHER" id="PTHR44229">
    <property type="entry name" value="15-HYDROXYPROSTAGLANDIN DEHYDROGENASE [NAD(+)]"/>
    <property type="match status" value="1"/>
</dbReference>
<dbReference type="GO" id="GO:0005737">
    <property type="term" value="C:cytoplasm"/>
    <property type="evidence" value="ECO:0007669"/>
    <property type="project" value="TreeGrafter"/>
</dbReference>
<dbReference type="GO" id="GO:0016616">
    <property type="term" value="F:oxidoreductase activity, acting on the CH-OH group of donors, NAD or NADP as acceptor"/>
    <property type="evidence" value="ECO:0007669"/>
    <property type="project" value="TreeGrafter"/>
</dbReference>
<accession>A0AAD9XYV9</accession>
<gene>
    <name evidence="3" type="ORF">CKAH01_09348</name>
</gene>
<dbReference type="SUPFAM" id="SSF51735">
    <property type="entry name" value="NAD(P)-binding Rossmann-fold domains"/>
    <property type="match status" value="1"/>
</dbReference>
<dbReference type="EMBL" id="VYYT01000632">
    <property type="protein sequence ID" value="KAK2730913.1"/>
    <property type="molecule type" value="Genomic_DNA"/>
</dbReference>
<comment type="caution">
    <text evidence="3">The sequence shown here is derived from an EMBL/GenBank/DDBJ whole genome shotgun (WGS) entry which is preliminary data.</text>
</comment>
<dbReference type="Pfam" id="PF00106">
    <property type="entry name" value="adh_short"/>
    <property type="match status" value="1"/>
</dbReference>
<keyword evidence="2" id="KW-0560">Oxidoreductase</keyword>
<organism evidence="3 4">
    <name type="scientific">Colletotrichum kahawae</name>
    <name type="common">Coffee berry disease fungus</name>
    <dbReference type="NCBI Taxonomy" id="34407"/>
    <lineage>
        <taxon>Eukaryota</taxon>
        <taxon>Fungi</taxon>
        <taxon>Dikarya</taxon>
        <taxon>Ascomycota</taxon>
        <taxon>Pezizomycotina</taxon>
        <taxon>Sordariomycetes</taxon>
        <taxon>Hypocreomycetidae</taxon>
        <taxon>Glomerellales</taxon>
        <taxon>Glomerellaceae</taxon>
        <taxon>Colletotrichum</taxon>
        <taxon>Colletotrichum gloeosporioides species complex</taxon>
    </lineage>
</organism>
<proteinExistence type="inferred from homology"/>